<dbReference type="Proteomes" id="UP000064844">
    <property type="component" value="Chromosome"/>
</dbReference>
<sequence>MACSPEMINSPYAYMDFYNNDRYQKKLGCMTPAEFIATSKK</sequence>
<protein>
    <recommendedName>
        <fullName evidence="3">Integrase catalytic domain-containing protein</fullName>
    </recommendedName>
</protein>
<gene>
    <name evidence="1" type="ORF">IB211_01294c</name>
</gene>
<reference evidence="1 2" key="1">
    <citation type="journal article" date="2015" name="Nat. Commun.">
        <title>Production of butyrate from lysine and the Amadori product fructoselysine by a human gut commensal.</title>
        <authorList>
            <person name="Bui T.P."/>
            <person name="Ritari J."/>
            <person name="Boeren S."/>
            <person name="de Waard P."/>
            <person name="Plugge C.M."/>
            <person name="de Vos W.M."/>
        </authorList>
    </citation>
    <scope>NUCLEOTIDE SEQUENCE [LARGE SCALE GENOMIC DNA]</scope>
    <source>
        <strain evidence="1 2">AF211</strain>
    </source>
</reference>
<organism evidence="1 2">
    <name type="scientific">Intestinimonas butyriciproducens</name>
    <dbReference type="NCBI Taxonomy" id="1297617"/>
    <lineage>
        <taxon>Bacteria</taxon>
        <taxon>Bacillati</taxon>
        <taxon>Bacillota</taxon>
        <taxon>Clostridia</taxon>
        <taxon>Eubacteriales</taxon>
        <taxon>Intestinimonas</taxon>
    </lineage>
</organism>
<dbReference type="KEGG" id="ibu:IB211_01294c"/>
<evidence type="ECO:0008006" key="3">
    <source>
        <dbReference type="Google" id="ProtNLM"/>
    </source>
</evidence>
<dbReference type="GO" id="GO:0015074">
    <property type="term" value="P:DNA integration"/>
    <property type="evidence" value="ECO:0007669"/>
    <property type="project" value="InterPro"/>
</dbReference>
<dbReference type="AlphaFoldDB" id="A0A0S2W3H0"/>
<dbReference type="EMBL" id="CP011307">
    <property type="protein sequence ID" value="ALP93687.1"/>
    <property type="molecule type" value="Genomic_DNA"/>
</dbReference>
<reference evidence="2" key="2">
    <citation type="submission" date="2015-04" db="EMBL/GenBank/DDBJ databases">
        <title>A butyrogenic pathway from the amino acid lysine in a human gut commensal.</title>
        <authorList>
            <person name="de Vos W.M."/>
            <person name="Bui N.T.P."/>
            <person name="Plugge C.M."/>
            <person name="Ritari J."/>
        </authorList>
    </citation>
    <scope>NUCLEOTIDE SEQUENCE [LARGE SCALE GENOMIC DNA]</scope>
    <source>
        <strain evidence="2">AF211</strain>
    </source>
</reference>
<evidence type="ECO:0000313" key="1">
    <source>
        <dbReference type="EMBL" id="ALP93687.1"/>
    </source>
</evidence>
<evidence type="ECO:0000313" key="2">
    <source>
        <dbReference type="Proteomes" id="UP000064844"/>
    </source>
</evidence>
<name>A0A0S2W3H0_9FIRM</name>
<dbReference type="STRING" id="1297617.IB211_01294c"/>
<proteinExistence type="predicted"/>
<accession>A0A0S2W3H0</accession>
<keyword evidence="2" id="KW-1185">Reference proteome</keyword>